<name>A0A261S4Z6_9BORD</name>
<evidence type="ECO:0000313" key="1">
    <source>
        <dbReference type="EMBL" id="OZI31860.1"/>
    </source>
</evidence>
<dbReference type="AlphaFoldDB" id="A0A261S4Z6"/>
<dbReference type="InterPro" id="IPR009241">
    <property type="entry name" value="HigB-like"/>
</dbReference>
<reference evidence="2" key="1">
    <citation type="submission" date="2017-05" db="EMBL/GenBank/DDBJ databases">
        <title>Complete and WGS of Bordetella genogroups.</title>
        <authorList>
            <person name="Spilker T."/>
            <person name="Lipuma J."/>
        </authorList>
    </citation>
    <scope>NUCLEOTIDE SEQUENCE [LARGE SCALE GENOMIC DNA]</scope>
    <source>
        <strain evidence="2">AU16122</strain>
    </source>
</reference>
<keyword evidence="2" id="KW-1185">Reference proteome</keyword>
<sequence length="126" mass="14096">MTDDRERPLLWIGSSKKDLLGLPAPVRRFFGHALDFAQRGEQHDAAKVLKGFGGAGVLEVVEDDADGTYRAVYTVRFQEAVFVLHAFQKKSKRGIQTPQADIAIIRQRLKVAAIVAQELKDEKAHR</sequence>
<dbReference type="Pfam" id="PF05973">
    <property type="entry name" value="Gp49"/>
    <property type="match status" value="1"/>
</dbReference>
<comment type="caution">
    <text evidence="1">The sequence shown here is derived from an EMBL/GenBank/DDBJ whole genome shotgun (WGS) entry which is preliminary data.</text>
</comment>
<dbReference type="Proteomes" id="UP000216020">
    <property type="component" value="Unassembled WGS sequence"/>
</dbReference>
<dbReference type="RefSeq" id="WP_094856266.1">
    <property type="nucleotide sequence ID" value="NZ_NEVM01000005.1"/>
</dbReference>
<dbReference type="EMBL" id="NEVM01000005">
    <property type="protein sequence ID" value="OZI31860.1"/>
    <property type="molecule type" value="Genomic_DNA"/>
</dbReference>
<proteinExistence type="predicted"/>
<evidence type="ECO:0000313" key="2">
    <source>
        <dbReference type="Proteomes" id="UP000216020"/>
    </source>
</evidence>
<gene>
    <name evidence="1" type="ORF">CAL29_28790</name>
</gene>
<organism evidence="1 2">
    <name type="scientific">Bordetella genomosp. 10</name>
    <dbReference type="NCBI Taxonomy" id="1416804"/>
    <lineage>
        <taxon>Bacteria</taxon>
        <taxon>Pseudomonadati</taxon>
        <taxon>Pseudomonadota</taxon>
        <taxon>Betaproteobacteria</taxon>
        <taxon>Burkholderiales</taxon>
        <taxon>Alcaligenaceae</taxon>
        <taxon>Bordetella</taxon>
    </lineage>
</organism>
<protein>
    <submittedName>
        <fullName evidence="1">Addiction module toxin RelE</fullName>
    </submittedName>
</protein>
<accession>A0A261S4Z6</accession>
<dbReference type="OrthoDB" id="9797093at2"/>